<gene>
    <name evidence="4" type="ORF">Dsin_021868</name>
</gene>
<name>A0AAE0A0P8_9ROSI</name>
<evidence type="ECO:0000256" key="2">
    <source>
        <dbReference type="SAM" id="Phobius"/>
    </source>
</evidence>
<dbReference type="PANTHER" id="PTHR12321">
    <property type="entry name" value="CPG BINDING PROTEIN"/>
    <property type="match status" value="1"/>
</dbReference>
<keyword evidence="1" id="KW-0804">Transcription</keyword>
<dbReference type="EMBL" id="JANJYJ010000007">
    <property type="protein sequence ID" value="KAK3198453.1"/>
    <property type="molecule type" value="Genomic_DNA"/>
</dbReference>
<evidence type="ECO:0000259" key="3">
    <source>
        <dbReference type="Pfam" id="PF12165"/>
    </source>
</evidence>
<evidence type="ECO:0000256" key="1">
    <source>
        <dbReference type="RuleBase" id="RU369089"/>
    </source>
</evidence>
<comment type="domain">
    <text evidence="1">The PHD-type zinc finger mediates the binding to H3K4me3.</text>
</comment>
<dbReference type="PANTHER" id="PTHR12321:SF60">
    <property type="entry name" value="PHD FINGER PROTEIN ALFIN-LIKE 6"/>
    <property type="match status" value="1"/>
</dbReference>
<dbReference type="GO" id="GO:0003712">
    <property type="term" value="F:transcription coregulator activity"/>
    <property type="evidence" value="ECO:0007669"/>
    <property type="project" value="TreeGrafter"/>
</dbReference>
<dbReference type="Proteomes" id="UP001281410">
    <property type="component" value="Unassembled WGS sequence"/>
</dbReference>
<dbReference type="GO" id="GO:0006325">
    <property type="term" value="P:chromatin organization"/>
    <property type="evidence" value="ECO:0007669"/>
    <property type="project" value="UniProtKB-UniRule"/>
</dbReference>
<keyword evidence="1" id="KW-0156">Chromatin regulator</keyword>
<reference evidence="4" key="1">
    <citation type="journal article" date="2023" name="Plant J.">
        <title>Genome sequences and population genomics provide insights into the demographic history, inbreeding, and mutation load of two 'living fossil' tree species of Dipteronia.</title>
        <authorList>
            <person name="Feng Y."/>
            <person name="Comes H.P."/>
            <person name="Chen J."/>
            <person name="Zhu S."/>
            <person name="Lu R."/>
            <person name="Zhang X."/>
            <person name="Li P."/>
            <person name="Qiu J."/>
            <person name="Olsen K.M."/>
            <person name="Qiu Y."/>
        </authorList>
    </citation>
    <scope>NUCLEOTIDE SEQUENCE</scope>
    <source>
        <strain evidence="4">NBL</strain>
    </source>
</reference>
<dbReference type="GO" id="GO:0006355">
    <property type="term" value="P:regulation of DNA-templated transcription"/>
    <property type="evidence" value="ECO:0007669"/>
    <property type="project" value="UniProtKB-UniRule"/>
</dbReference>
<dbReference type="Pfam" id="PF12165">
    <property type="entry name" value="Alfin"/>
    <property type="match status" value="1"/>
</dbReference>
<keyword evidence="1" id="KW-0539">Nucleus</keyword>
<sequence>MEYGLPNETWEVNLPVEKVPSDLPEPALGLNFARDGMQEKDWLQFTVIHGCILFWCTLWGLVRMKDAFWAMGEGCLHEAHDPKQIREGEGRMREAQSGQYLLGGSGLLQMVSEPGSLPGVDMDLDL</sequence>
<comment type="subcellular location">
    <subcellularLocation>
        <location evidence="1">Nucleus</location>
    </subcellularLocation>
</comment>
<keyword evidence="2" id="KW-1133">Transmembrane helix</keyword>
<keyword evidence="1" id="KW-0805">Transcription regulation</keyword>
<protein>
    <recommendedName>
        <fullName evidence="1">PHD finger protein ALFIN-LIKE</fullName>
    </recommendedName>
</protein>
<dbReference type="GO" id="GO:0000976">
    <property type="term" value="F:transcription cis-regulatory region binding"/>
    <property type="evidence" value="ECO:0007669"/>
    <property type="project" value="TreeGrafter"/>
</dbReference>
<dbReference type="InterPro" id="IPR045104">
    <property type="entry name" value="Alfin"/>
</dbReference>
<dbReference type="GO" id="GO:0008270">
    <property type="term" value="F:zinc ion binding"/>
    <property type="evidence" value="ECO:0007669"/>
    <property type="project" value="UniProtKB-KW"/>
</dbReference>
<accession>A0AAE0A0P8</accession>
<keyword evidence="2" id="KW-0812">Transmembrane</keyword>
<comment type="caution">
    <text evidence="4">The sequence shown here is derived from an EMBL/GenBank/DDBJ whole genome shotgun (WGS) entry which is preliminary data.</text>
</comment>
<keyword evidence="1" id="KW-0863">Zinc-finger</keyword>
<comment type="similarity">
    <text evidence="1">Belongs to the Alfin family.</text>
</comment>
<dbReference type="GO" id="GO:0042393">
    <property type="term" value="F:histone binding"/>
    <property type="evidence" value="ECO:0007669"/>
    <property type="project" value="UniProtKB-UniRule"/>
</dbReference>
<dbReference type="AlphaFoldDB" id="A0AAE0A0P8"/>
<proteinExistence type="inferred from homology"/>
<keyword evidence="2" id="KW-0472">Membrane</keyword>
<keyword evidence="5" id="KW-1185">Reference proteome</keyword>
<feature type="transmembrane region" description="Helical" evidence="2">
    <location>
        <begin position="42"/>
        <end position="62"/>
    </location>
</feature>
<evidence type="ECO:0000313" key="4">
    <source>
        <dbReference type="EMBL" id="KAK3198453.1"/>
    </source>
</evidence>
<feature type="domain" description="Alfin N-terminal" evidence="3">
    <location>
        <begin position="3"/>
        <end position="50"/>
    </location>
</feature>
<evidence type="ECO:0000313" key="5">
    <source>
        <dbReference type="Proteomes" id="UP001281410"/>
    </source>
</evidence>
<comment type="subunit">
    <text evidence="1">Interacts with H3K4me3 and to a lesser extent with H3K4me2.</text>
</comment>
<dbReference type="InterPro" id="IPR021998">
    <property type="entry name" value="Alfin_N"/>
</dbReference>
<keyword evidence="1" id="KW-0862">Zinc</keyword>
<dbReference type="GO" id="GO:0005634">
    <property type="term" value="C:nucleus"/>
    <property type="evidence" value="ECO:0007669"/>
    <property type="project" value="UniProtKB-SubCell"/>
</dbReference>
<keyword evidence="1" id="KW-0479">Metal-binding</keyword>
<organism evidence="4 5">
    <name type="scientific">Dipteronia sinensis</name>
    <dbReference type="NCBI Taxonomy" id="43782"/>
    <lineage>
        <taxon>Eukaryota</taxon>
        <taxon>Viridiplantae</taxon>
        <taxon>Streptophyta</taxon>
        <taxon>Embryophyta</taxon>
        <taxon>Tracheophyta</taxon>
        <taxon>Spermatophyta</taxon>
        <taxon>Magnoliopsida</taxon>
        <taxon>eudicotyledons</taxon>
        <taxon>Gunneridae</taxon>
        <taxon>Pentapetalae</taxon>
        <taxon>rosids</taxon>
        <taxon>malvids</taxon>
        <taxon>Sapindales</taxon>
        <taxon>Sapindaceae</taxon>
        <taxon>Hippocastanoideae</taxon>
        <taxon>Acereae</taxon>
        <taxon>Dipteronia</taxon>
    </lineage>
</organism>
<comment type="function">
    <text evidence="1">Histone-binding component that specifically recognizes H3 tails trimethylated on 'Lys-4' (H3K4me3), which mark transcription start sites of virtually all active genes.</text>
</comment>